<proteinExistence type="predicted"/>
<name>A0A2H3BV63_9AGAR</name>
<feature type="compositionally biased region" description="Low complexity" evidence="1">
    <location>
        <begin position="52"/>
        <end position="61"/>
    </location>
</feature>
<evidence type="ECO:0000313" key="2">
    <source>
        <dbReference type="EMBL" id="PBK70872.1"/>
    </source>
</evidence>
<dbReference type="Proteomes" id="UP000218334">
    <property type="component" value="Unassembled WGS sequence"/>
</dbReference>
<dbReference type="AlphaFoldDB" id="A0A2H3BV63"/>
<dbReference type="EMBL" id="KZ293425">
    <property type="protein sequence ID" value="PBK70872.1"/>
    <property type="molecule type" value="Genomic_DNA"/>
</dbReference>
<evidence type="ECO:0000313" key="3">
    <source>
        <dbReference type="Proteomes" id="UP000218334"/>
    </source>
</evidence>
<gene>
    <name evidence="2" type="ORF">ARMSODRAFT_1017650</name>
</gene>
<protein>
    <submittedName>
        <fullName evidence="2">Uncharacterized protein</fullName>
    </submittedName>
</protein>
<evidence type="ECO:0000256" key="1">
    <source>
        <dbReference type="SAM" id="MobiDB-lite"/>
    </source>
</evidence>
<organism evidence="2 3">
    <name type="scientific">Armillaria solidipes</name>
    <dbReference type="NCBI Taxonomy" id="1076256"/>
    <lineage>
        <taxon>Eukaryota</taxon>
        <taxon>Fungi</taxon>
        <taxon>Dikarya</taxon>
        <taxon>Basidiomycota</taxon>
        <taxon>Agaricomycotina</taxon>
        <taxon>Agaricomycetes</taxon>
        <taxon>Agaricomycetidae</taxon>
        <taxon>Agaricales</taxon>
        <taxon>Marasmiineae</taxon>
        <taxon>Physalacriaceae</taxon>
        <taxon>Armillaria</taxon>
    </lineage>
</organism>
<feature type="region of interest" description="Disordered" evidence="1">
    <location>
        <begin position="52"/>
        <end position="74"/>
    </location>
</feature>
<keyword evidence="3" id="KW-1185">Reference proteome</keyword>
<sequence length="116" mass="12456">MSTDGPATATPTRYQHRVLLPAPGPQSPPPSCIPHFRHWGITDIRSIFSPDVVTTTDNNNNSGSPFPPHPAPSIDCTSTIEPLPPFPILGNPMVTVVSPHELPTTLYGPVDPYLTP</sequence>
<accession>A0A2H3BV63</accession>
<reference evidence="3" key="1">
    <citation type="journal article" date="2017" name="Nat. Ecol. Evol.">
        <title>Genome expansion and lineage-specific genetic innovations in the forest pathogenic fungi Armillaria.</title>
        <authorList>
            <person name="Sipos G."/>
            <person name="Prasanna A.N."/>
            <person name="Walter M.C."/>
            <person name="O'Connor E."/>
            <person name="Balint B."/>
            <person name="Krizsan K."/>
            <person name="Kiss B."/>
            <person name="Hess J."/>
            <person name="Varga T."/>
            <person name="Slot J."/>
            <person name="Riley R."/>
            <person name="Boka B."/>
            <person name="Rigling D."/>
            <person name="Barry K."/>
            <person name="Lee J."/>
            <person name="Mihaltcheva S."/>
            <person name="LaButti K."/>
            <person name="Lipzen A."/>
            <person name="Waldron R."/>
            <person name="Moloney N.M."/>
            <person name="Sperisen C."/>
            <person name="Kredics L."/>
            <person name="Vagvoelgyi C."/>
            <person name="Patrignani A."/>
            <person name="Fitzpatrick D."/>
            <person name="Nagy I."/>
            <person name="Doyle S."/>
            <person name="Anderson J.B."/>
            <person name="Grigoriev I.V."/>
            <person name="Gueldener U."/>
            <person name="Muensterkoetter M."/>
            <person name="Nagy L.G."/>
        </authorList>
    </citation>
    <scope>NUCLEOTIDE SEQUENCE [LARGE SCALE GENOMIC DNA]</scope>
    <source>
        <strain evidence="3">28-4</strain>
    </source>
</reference>